<organism evidence="1">
    <name type="scientific">Arundo donax</name>
    <name type="common">Giant reed</name>
    <name type="synonym">Donax arundinaceus</name>
    <dbReference type="NCBI Taxonomy" id="35708"/>
    <lineage>
        <taxon>Eukaryota</taxon>
        <taxon>Viridiplantae</taxon>
        <taxon>Streptophyta</taxon>
        <taxon>Embryophyta</taxon>
        <taxon>Tracheophyta</taxon>
        <taxon>Spermatophyta</taxon>
        <taxon>Magnoliopsida</taxon>
        <taxon>Liliopsida</taxon>
        <taxon>Poales</taxon>
        <taxon>Poaceae</taxon>
        <taxon>PACMAD clade</taxon>
        <taxon>Arundinoideae</taxon>
        <taxon>Arundineae</taxon>
        <taxon>Arundo</taxon>
    </lineage>
</organism>
<proteinExistence type="predicted"/>
<accession>A0A0A9GU51</accession>
<sequence length="16" mass="1660">MLCYSILASQCSGGNL</sequence>
<reference evidence="1" key="1">
    <citation type="submission" date="2014-09" db="EMBL/GenBank/DDBJ databases">
        <authorList>
            <person name="Magalhaes I.L.F."/>
            <person name="Oliveira U."/>
            <person name="Santos F.R."/>
            <person name="Vidigal T.H.D.A."/>
            <person name="Brescovit A.D."/>
            <person name="Santos A.J."/>
        </authorList>
    </citation>
    <scope>NUCLEOTIDE SEQUENCE</scope>
    <source>
        <tissue evidence="1">Shoot tissue taken approximately 20 cm above the soil surface</tissue>
    </source>
</reference>
<dbReference type="AlphaFoldDB" id="A0A0A9GU51"/>
<dbReference type="EMBL" id="GBRH01169336">
    <property type="protein sequence ID" value="JAE28560.1"/>
    <property type="molecule type" value="Transcribed_RNA"/>
</dbReference>
<reference evidence="1" key="2">
    <citation type="journal article" date="2015" name="Data Brief">
        <title>Shoot transcriptome of the giant reed, Arundo donax.</title>
        <authorList>
            <person name="Barrero R.A."/>
            <person name="Guerrero F.D."/>
            <person name="Moolhuijzen P."/>
            <person name="Goolsby J.A."/>
            <person name="Tidwell J."/>
            <person name="Bellgard S.E."/>
            <person name="Bellgard M.I."/>
        </authorList>
    </citation>
    <scope>NUCLEOTIDE SEQUENCE</scope>
    <source>
        <tissue evidence="1">Shoot tissue taken approximately 20 cm above the soil surface</tissue>
    </source>
</reference>
<evidence type="ECO:0000313" key="1">
    <source>
        <dbReference type="EMBL" id="JAE28560.1"/>
    </source>
</evidence>
<protein>
    <submittedName>
        <fullName evidence="1">Uncharacterized protein</fullName>
    </submittedName>
</protein>
<name>A0A0A9GU51_ARUDO</name>